<accession>A0A239GYZ3</accession>
<evidence type="ECO:0000256" key="1">
    <source>
        <dbReference type="ARBA" id="ARBA00022559"/>
    </source>
</evidence>
<dbReference type="RefSeq" id="WP_089208323.1">
    <property type="nucleotide sequence ID" value="NZ_FZOD01000015.1"/>
</dbReference>
<protein>
    <submittedName>
        <fullName evidence="3">3-oxoadipate enol-lactonase</fullName>
    </submittedName>
</protein>
<sequence length="266" mass="28992">MPTAHVNDITINYQLEGDGPETIVLINGLADDLASWDFQVPALLEAGLRVLRFDNRGIGATDKPAGPYTSRLLADDAKALVDHLGLTDVHLMGVSMGGMIAQEYALAYPDGLKSLTLACTYAAPGEFCSRMFSLWADMARDLGVPAVMRDVTLWAFTVPFFEERTEEAEEFEAAMAALDQPLGAYLAQLSVIQTHDTVERLERITTPTLVLAGEEDILIPVRLSRRLHAAVPDAEWATVPGGHACLWETPEPFNTTLIDFVRAHAG</sequence>
<dbReference type="Gene3D" id="3.40.50.1820">
    <property type="entry name" value="alpha/beta hydrolase"/>
    <property type="match status" value="1"/>
</dbReference>
<evidence type="ECO:0000259" key="2">
    <source>
        <dbReference type="Pfam" id="PF00561"/>
    </source>
</evidence>
<keyword evidence="1" id="KW-0575">Peroxidase</keyword>
<dbReference type="InterPro" id="IPR050471">
    <property type="entry name" value="AB_hydrolase"/>
</dbReference>
<dbReference type="OrthoDB" id="3210844at2"/>
<dbReference type="PRINTS" id="PR00412">
    <property type="entry name" value="EPOXHYDRLASE"/>
</dbReference>
<dbReference type="InterPro" id="IPR029058">
    <property type="entry name" value="AB_hydrolase_fold"/>
</dbReference>
<dbReference type="EMBL" id="FZOD01000015">
    <property type="protein sequence ID" value="SNS74436.1"/>
    <property type="molecule type" value="Genomic_DNA"/>
</dbReference>
<proteinExistence type="predicted"/>
<keyword evidence="4" id="KW-1185">Reference proteome</keyword>
<dbReference type="InterPro" id="IPR000073">
    <property type="entry name" value="AB_hydrolase_1"/>
</dbReference>
<gene>
    <name evidence="3" type="ORF">SAMN05216276_101523</name>
</gene>
<dbReference type="Proteomes" id="UP000198282">
    <property type="component" value="Unassembled WGS sequence"/>
</dbReference>
<reference evidence="3 4" key="1">
    <citation type="submission" date="2017-06" db="EMBL/GenBank/DDBJ databases">
        <authorList>
            <person name="Kim H.J."/>
            <person name="Triplett B.A."/>
        </authorList>
    </citation>
    <scope>NUCLEOTIDE SEQUENCE [LARGE SCALE GENOMIC DNA]</scope>
    <source>
        <strain evidence="3 4">CGMCC 4.2132</strain>
    </source>
</reference>
<dbReference type="PANTHER" id="PTHR43433:SF5">
    <property type="entry name" value="AB HYDROLASE-1 DOMAIN-CONTAINING PROTEIN"/>
    <property type="match status" value="1"/>
</dbReference>
<keyword evidence="1" id="KW-0560">Oxidoreductase</keyword>
<evidence type="ECO:0000313" key="3">
    <source>
        <dbReference type="EMBL" id="SNS74436.1"/>
    </source>
</evidence>
<dbReference type="InterPro" id="IPR000639">
    <property type="entry name" value="Epox_hydrolase-like"/>
</dbReference>
<dbReference type="Pfam" id="PF00561">
    <property type="entry name" value="Abhydrolase_1"/>
    <property type="match status" value="1"/>
</dbReference>
<dbReference type="PANTHER" id="PTHR43433">
    <property type="entry name" value="HYDROLASE, ALPHA/BETA FOLD FAMILY PROTEIN"/>
    <property type="match status" value="1"/>
</dbReference>
<dbReference type="AlphaFoldDB" id="A0A239GYZ3"/>
<dbReference type="GO" id="GO:0004601">
    <property type="term" value="F:peroxidase activity"/>
    <property type="evidence" value="ECO:0007669"/>
    <property type="project" value="UniProtKB-KW"/>
</dbReference>
<dbReference type="PRINTS" id="PR00111">
    <property type="entry name" value="ABHYDROLASE"/>
</dbReference>
<evidence type="ECO:0000313" key="4">
    <source>
        <dbReference type="Proteomes" id="UP000198282"/>
    </source>
</evidence>
<name>A0A239GYZ3_9ACTN</name>
<dbReference type="SUPFAM" id="SSF53474">
    <property type="entry name" value="alpha/beta-Hydrolases"/>
    <property type="match status" value="1"/>
</dbReference>
<feature type="domain" description="AB hydrolase-1" evidence="2">
    <location>
        <begin position="22"/>
        <end position="248"/>
    </location>
</feature>
<organism evidence="3 4">
    <name type="scientific">Streptosporangium subroseum</name>
    <dbReference type="NCBI Taxonomy" id="106412"/>
    <lineage>
        <taxon>Bacteria</taxon>
        <taxon>Bacillati</taxon>
        <taxon>Actinomycetota</taxon>
        <taxon>Actinomycetes</taxon>
        <taxon>Streptosporangiales</taxon>
        <taxon>Streptosporangiaceae</taxon>
        <taxon>Streptosporangium</taxon>
    </lineage>
</organism>